<dbReference type="RefSeq" id="WP_041062311.1">
    <property type="nucleotide sequence ID" value="NZ_JXAL01000016.1"/>
</dbReference>
<comment type="caution">
    <text evidence="5">The sequence shown here is derived from an EMBL/GenBank/DDBJ whole genome shotgun (WGS) entry which is preliminary data.</text>
</comment>
<feature type="domain" description="ABC transporter" evidence="4">
    <location>
        <begin position="4"/>
        <end position="252"/>
    </location>
</feature>
<dbReference type="InterPro" id="IPR003593">
    <property type="entry name" value="AAA+_ATPase"/>
</dbReference>
<evidence type="ECO:0000256" key="3">
    <source>
        <dbReference type="ARBA" id="ARBA00022840"/>
    </source>
</evidence>
<dbReference type="Proteomes" id="UP000054526">
    <property type="component" value="Unassembled WGS sequence"/>
</dbReference>
<evidence type="ECO:0000259" key="4">
    <source>
        <dbReference type="PROSITE" id="PS50893"/>
    </source>
</evidence>
<proteinExistence type="predicted"/>
<evidence type="ECO:0000256" key="1">
    <source>
        <dbReference type="ARBA" id="ARBA00022448"/>
    </source>
</evidence>
<dbReference type="SUPFAM" id="SSF52540">
    <property type="entry name" value="P-loop containing nucleoside triphosphate hydrolases"/>
    <property type="match status" value="1"/>
</dbReference>
<keyword evidence="6" id="KW-1185">Reference proteome</keyword>
<dbReference type="Pfam" id="PF12399">
    <property type="entry name" value="BCA_ABC_TP_C"/>
    <property type="match status" value="1"/>
</dbReference>
<keyword evidence="3" id="KW-0067">ATP-binding</keyword>
<dbReference type="InterPro" id="IPR051120">
    <property type="entry name" value="ABC_AA/LPS_Transport"/>
</dbReference>
<dbReference type="CDD" id="cd03219">
    <property type="entry name" value="ABC_Mj1267_LivG_branched"/>
    <property type="match status" value="1"/>
</dbReference>
<dbReference type="PANTHER" id="PTHR45772">
    <property type="entry name" value="CONSERVED COMPONENT OF ABC TRANSPORTER FOR NATURAL AMINO ACIDS-RELATED"/>
    <property type="match status" value="1"/>
</dbReference>
<keyword evidence="2" id="KW-0547">Nucleotide-binding</keyword>
<dbReference type="Gene3D" id="3.40.50.300">
    <property type="entry name" value="P-loop containing nucleotide triphosphate hydrolases"/>
    <property type="match status" value="1"/>
</dbReference>
<dbReference type="SMART" id="SM00382">
    <property type="entry name" value="AAA"/>
    <property type="match status" value="1"/>
</dbReference>
<evidence type="ECO:0000313" key="6">
    <source>
        <dbReference type="Proteomes" id="UP000054526"/>
    </source>
</evidence>
<organism evidence="5 6">
    <name type="scientific">Cohnella kolymensis</name>
    <dbReference type="NCBI Taxonomy" id="1590652"/>
    <lineage>
        <taxon>Bacteria</taxon>
        <taxon>Bacillati</taxon>
        <taxon>Bacillota</taxon>
        <taxon>Bacilli</taxon>
        <taxon>Bacillales</taxon>
        <taxon>Paenibacillaceae</taxon>
        <taxon>Cohnella</taxon>
    </lineage>
</organism>
<name>A0ABR5A4A2_9BACL</name>
<dbReference type="EMBL" id="JXAL01000016">
    <property type="protein sequence ID" value="KIL35767.1"/>
    <property type="molecule type" value="Genomic_DNA"/>
</dbReference>
<dbReference type="InterPro" id="IPR027417">
    <property type="entry name" value="P-loop_NTPase"/>
</dbReference>
<dbReference type="Pfam" id="PF00005">
    <property type="entry name" value="ABC_tran"/>
    <property type="match status" value="1"/>
</dbReference>
<protein>
    <submittedName>
        <fullName evidence="5">ABC transporter</fullName>
    </submittedName>
</protein>
<dbReference type="InterPro" id="IPR003439">
    <property type="entry name" value="ABC_transporter-like_ATP-bd"/>
</dbReference>
<dbReference type="InterPro" id="IPR032823">
    <property type="entry name" value="BCA_ABC_TP_C"/>
</dbReference>
<dbReference type="PROSITE" id="PS50893">
    <property type="entry name" value="ABC_TRANSPORTER_2"/>
    <property type="match status" value="1"/>
</dbReference>
<reference evidence="5 6" key="1">
    <citation type="submission" date="2014-12" db="EMBL/GenBank/DDBJ databases">
        <title>Draft genome sequence of Cohnella kolymensis strain B-2846.</title>
        <authorList>
            <person name="Karlyshev A.V."/>
            <person name="Kudryashova E.B."/>
        </authorList>
    </citation>
    <scope>NUCLEOTIDE SEQUENCE [LARGE SCALE GENOMIC DNA]</scope>
    <source>
        <strain evidence="5 6">VKM B-2846</strain>
    </source>
</reference>
<accession>A0ABR5A4A2</accession>
<gene>
    <name evidence="5" type="ORF">SD71_10135</name>
</gene>
<evidence type="ECO:0000313" key="5">
    <source>
        <dbReference type="EMBL" id="KIL35767.1"/>
    </source>
</evidence>
<dbReference type="PANTHER" id="PTHR45772:SF7">
    <property type="entry name" value="AMINO ACID ABC TRANSPORTER ATP-BINDING PROTEIN"/>
    <property type="match status" value="1"/>
</dbReference>
<sequence>MEILRLEGVTVKFGGLVAVNKVDLHMDQGEILALIGPNGAGKTTLFNLLTGIYSPTSGTVFYKQQPVNKLKPYERVDLGIARTFQNIRLIKNMTVLENVLVAHKGCNSESVWRSMFLTSKTKQQRQNVVADCMEVLKIVGLDSKIDELAGNLPYGEQRLLEIARAMATKCRLLLLDEPAAGMNSQEKKQLVDVIRNLSKTYNVEILIIEHDIRMVMSIADRVVVLEHGEKIAEGIGPEVQNNPKVIKAYLGEDI</sequence>
<evidence type="ECO:0000256" key="2">
    <source>
        <dbReference type="ARBA" id="ARBA00022741"/>
    </source>
</evidence>
<keyword evidence="1" id="KW-0813">Transport</keyword>